<dbReference type="Proteomes" id="UP001224325">
    <property type="component" value="Chromosome"/>
</dbReference>
<evidence type="ECO:0008006" key="4">
    <source>
        <dbReference type="Google" id="ProtNLM"/>
    </source>
</evidence>
<keyword evidence="3" id="KW-1185">Reference proteome</keyword>
<dbReference type="AlphaFoldDB" id="A0AAU7EGL1"/>
<organism evidence="2 3">
    <name type="scientific">Mariniflexile litorale</name>
    <dbReference type="NCBI Taxonomy" id="3045158"/>
    <lineage>
        <taxon>Bacteria</taxon>
        <taxon>Pseudomonadati</taxon>
        <taxon>Bacteroidota</taxon>
        <taxon>Flavobacteriia</taxon>
        <taxon>Flavobacteriales</taxon>
        <taxon>Flavobacteriaceae</taxon>
        <taxon>Mariniflexile</taxon>
    </lineage>
</organism>
<dbReference type="RefSeq" id="WP_308992358.1">
    <property type="nucleotide sequence ID" value="NZ_CP155618.1"/>
</dbReference>
<dbReference type="KEGG" id="mlil:QLS71_000815"/>
<feature type="transmembrane region" description="Helical" evidence="1">
    <location>
        <begin position="74"/>
        <end position="93"/>
    </location>
</feature>
<feature type="transmembrane region" description="Helical" evidence="1">
    <location>
        <begin position="41"/>
        <end position="62"/>
    </location>
</feature>
<dbReference type="EMBL" id="CP155618">
    <property type="protein sequence ID" value="XBL14579.1"/>
    <property type="molecule type" value="Genomic_DNA"/>
</dbReference>
<keyword evidence="1" id="KW-0812">Transmembrane</keyword>
<name>A0AAU7EGL1_9FLAO</name>
<proteinExistence type="predicted"/>
<protein>
    <recommendedName>
        <fullName evidence="4">Holin-X, holin superfamily III</fullName>
    </recommendedName>
</protein>
<evidence type="ECO:0000313" key="3">
    <source>
        <dbReference type="Proteomes" id="UP001224325"/>
    </source>
</evidence>
<evidence type="ECO:0000256" key="1">
    <source>
        <dbReference type="SAM" id="Phobius"/>
    </source>
</evidence>
<accession>A0AAU7EGL1</accession>
<keyword evidence="1" id="KW-1133">Transmembrane helix</keyword>
<keyword evidence="1" id="KW-0472">Membrane</keyword>
<reference evidence="2" key="1">
    <citation type="submission" date="2024-04" db="EMBL/GenBank/DDBJ databases">
        <title>Mariniflexile litorale, isolated from the shallow sediments of the Sea of Japan.</title>
        <authorList>
            <person name="Romanenko L."/>
            <person name="Isaeva M."/>
        </authorList>
    </citation>
    <scope>NUCLEOTIDE SEQUENCE [LARGE SCALE GENOMIC DNA]</scope>
    <source>
        <strain evidence="2">KMM 9835</strain>
    </source>
</reference>
<sequence>METIAANIELLYEKAKNYAEINAELVKLYAIDKAADVVSSIFARLVIIVGVAMVFLFVNISLSLFLGDLLGEDYFGFLVVSGIYLIVTVILNYNRDKIIKVPITNLIIAKLLKSKSASNNSKTSQDGIL</sequence>
<evidence type="ECO:0000313" key="2">
    <source>
        <dbReference type="EMBL" id="XBL14579.1"/>
    </source>
</evidence>
<gene>
    <name evidence="2" type="ORF">QLS71_000815</name>
</gene>